<sequence length="491" mass="55470">PTALEDFFGQYSGFNYNPSQSASREFYRLCDFNTWEREDAERQVAYDAFKTALVVQFNHVYGTDEHSLSAWRNLCEVIGVVPIPEGLAACRKAVRSSHVNIVDLVDAKGTGNTVTRFLSEEELSEYTQMNSKYFPKGSACAGGLLKYLLHFFAQYSNFSYNPSESASREFYRLCNFNNWDREDTERADAHEAFKTALVIQFNHIYGTDEHSLSAWRDLCEVIGVSPIPDGLAACRKAVRGSHVNIVDLVDAKGTGDAVTRFGSTRELSEYTKLTGKFFPKENAYAGGLLNCSCMKPILYQQRQPHRTRPPRNRRNISTTANIVSPSALEDFFAQYSDFTYDPSESASHEFYRLCKFRRWDRYNPERQDAHDAFKTALVIQFNNIYGTDAHSLSAWRDLCEVIGVVPIPEGLAACRKAVRGSHVNIVDLVDAKGTGNTITRFPSEEELSAYTRQEGKYFPKESAYAGGLLKYLLRQILAHEGVGYRGNRLIS</sequence>
<dbReference type="Proteomes" id="UP000790377">
    <property type="component" value="Unassembled WGS sequence"/>
</dbReference>
<evidence type="ECO:0000313" key="1">
    <source>
        <dbReference type="EMBL" id="KAH7909591.1"/>
    </source>
</evidence>
<reference evidence="1" key="1">
    <citation type="journal article" date="2021" name="New Phytol.">
        <title>Evolutionary innovations through gain and loss of genes in the ectomycorrhizal Boletales.</title>
        <authorList>
            <person name="Wu G."/>
            <person name="Miyauchi S."/>
            <person name="Morin E."/>
            <person name="Kuo A."/>
            <person name="Drula E."/>
            <person name="Varga T."/>
            <person name="Kohler A."/>
            <person name="Feng B."/>
            <person name="Cao Y."/>
            <person name="Lipzen A."/>
            <person name="Daum C."/>
            <person name="Hundley H."/>
            <person name="Pangilinan J."/>
            <person name="Johnson J."/>
            <person name="Barry K."/>
            <person name="LaButti K."/>
            <person name="Ng V."/>
            <person name="Ahrendt S."/>
            <person name="Min B."/>
            <person name="Choi I.G."/>
            <person name="Park H."/>
            <person name="Plett J.M."/>
            <person name="Magnuson J."/>
            <person name="Spatafora J.W."/>
            <person name="Nagy L.G."/>
            <person name="Henrissat B."/>
            <person name="Grigoriev I.V."/>
            <person name="Yang Z.L."/>
            <person name="Xu J."/>
            <person name="Martin F.M."/>
        </authorList>
    </citation>
    <scope>NUCLEOTIDE SEQUENCE</scope>
    <source>
        <strain evidence="1">ATCC 28755</strain>
    </source>
</reference>
<feature type="non-terminal residue" evidence="1">
    <location>
        <position position="1"/>
    </location>
</feature>
<comment type="caution">
    <text evidence="1">The sequence shown here is derived from an EMBL/GenBank/DDBJ whole genome shotgun (WGS) entry which is preliminary data.</text>
</comment>
<keyword evidence="2" id="KW-1185">Reference proteome</keyword>
<dbReference type="EMBL" id="MU267751">
    <property type="protein sequence ID" value="KAH7909591.1"/>
    <property type="molecule type" value="Genomic_DNA"/>
</dbReference>
<proteinExistence type="predicted"/>
<name>A0ACB8A805_9AGAM</name>
<protein>
    <submittedName>
        <fullName evidence="1">Uncharacterized protein</fullName>
    </submittedName>
</protein>
<gene>
    <name evidence="1" type="ORF">BJ138DRAFT_1010527</name>
</gene>
<accession>A0ACB8A805</accession>
<evidence type="ECO:0000313" key="2">
    <source>
        <dbReference type="Proteomes" id="UP000790377"/>
    </source>
</evidence>
<organism evidence="1 2">
    <name type="scientific">Hygrophoropsis aurantiaca</name>
    <dbReference type="NCBI Taxonomy" id="72124"/>
    <lineage>
        <taxon>Eukaryota</taxon>
        <taxon>Fungi</taxon>
        <taxon>Dikarya</taxon>
        <taxon>Basidiomycota</taxon>
        <taxon>Agaricomycotina</taxon>
        <taxon>Agaricomycetes</taxon>
        <taxon>Agaricomycetidae</taxon>
        <taxon>Boletales</taxon>
        <taxon>Coniophorineae</taxon>
        <taxon>Hygrophoropsidaceae</taxon>
        <taxon>Hygrophoropsis</taxon>
    </lineage>
</organism>